<evidence type="ECO:0000313" key="2">
    <source>
        <dbReference type="WBParaSite" id="PSAMB.scaffold83size83542.g1559.t1"/>
    </source>
</evidence>
<name>A0A914XFZ9_9BILA</name>
<organism evidence="1 2">
    <name type="scientific">Plectus sambesii</name>
    <dbReference type="NCBI Taxonomy" id="2011161"/>
    <lineage>
        <taxon>Eukaryota</taxon>
        <taxon>Metazoa</taxon>
        <taxon>Ecdysozoa</taxon>
        <taxon>Nematoda</taxon>
        <taxon>Chromadorea</taxon>
        <taxon>Plectida</taxon>
        <taxon>Plectina</taxon>
        <taxon>Plectoidea</taxon>
        <taxon>Plectidae</taxon>
        <taxon>Plectus</taxon>
    </lineage>
</organism>
<proteinExistence type="predicted"/>
<dbReference type="Proteomes" id="UP000887566">
    <property type="component" value="Unplaced"/>
</dbReference>
<sequence>MASGWTVDDGAVVSGLIVNLRVVGEAEVSISMAVACLQVATAARVGVAVMSKQVAVSAAVVGMMVSEREAAVISVVMVTGNEHMVGHWLTSGHTLTSSHSVGNSSRLTGELQLTSCGTAGKGRTVGQGAVSSHGQTVGEQMAANGLVAGKWTAAASKGAAIGR</sequence>
<keyword evidence="1" id="KW-1185">Reference proteome</keyword>
<dbReference type="WBParaSite" id="PSAMB.scaffold83size83542.g1559.t1">
    <property type="protein sequence ID" value="PSAMB.scaffold83size83542.g1559.t1"/>
    <property type="gene ID" value="PSAMB.scaffold83size83542.g1559"/>
</dbReference>
<reference evidence="2" key="1">
    <citation type="submission" date="2022-11" db="UniProtKB">
        <authorList>
            <consortium name="WormBaseParasite"/>
        </authorList>
    </citation>
    <scope>IDENTIFICATION</scope>
</reference>
<dbReference type="AlphaFoldDB" id="A0A914XFZ9"/>
<evidence type="ECO:0000313" key="1">
    <source>
        <dbReference type="Proteomes" id="UP000887566"/>
    </source>
</evidence>
<accession>A0A914XFZ9</accession>
<protein>
    <submittedName>
        <fullName evidence="2">Uncharacterized protein</fullName>
    </submittedName>
</protein>